<accession>A0A2P8IGU2</accession>
<dbReference type="SUPFAM" id="SSF51126">
    <property type="entry name" value="Pectin lyase-like"/>
    <property type="match status" value="1"/>
</dbReference>
<keyword evidence="4" id="KW-1185">Reference proteome</keyword>
<evidence type="ECO:0000256" key="1">
    <source>
        <dbReference type="SAM" id="MobiDB-lite"/>
    </source>
</evidence>
<reference evidence="3 4" key="1">
    <citation type="submission" date="2018-03" db="EMBL/GenBank/DDBJ databases">
        <title>Genomic Encyclopedia of Type Strains, Phase III (KMG-III): the genomes of soil and plant-associated and newly described type strains.</title>
        <authorList>
            <person name="Whitman W."/>
        </authorList>
    </citation>
    <scope>NUCLEOTIDE SEQUENCE [LARGE SCALE GENOMIC DNA]</scope>
    <source>
        <strain evidence="3 4">CGMCC 4.7097</strain>
    </source>
</reference>
<feature type="signal peptide" evidence="2">
    <location>
        <begin position="1"/>
        <end position="38"/>
    </location>
</feature>
<keyword evidence="2" id="KW-0732">Signal</keyword>
<dbReference type="OrthoDB" id="3403180at2"/>
<evidence type="ECO:0000313" key="4">
    <source>
        <dbReference type="Proteomes" id="UP000241118"/>
    </source>
</evidence>
<feature type="chain" id="PRO_5015177194" description="Outer membrane repeat protein" evidence="2">
    <location>
        <begin position="39"/>
        <end position="450"/>
    </location>
</feature>
<proteinExistence type="predicted"/>
<evidence type="ECO:0008006" key="5">
    <source>
        <dbReference type="Google" id="ProtNLM"/>
    </source>
</evidence>
<comment type="caution">
    <text evidence="3">The sequence shown here is derived from an EMBL/GenBank/DDBJ whole genome shotgun (WGS) entry which is preliminary data.</text>
</comment>
<dbReference type="InterPro" id="IPR011050">
    <property type="entry name" value="Pectin_lyase_fold/virulence"/>
</dbReference>
<gene>
    <name evidence="3" type="ORF">B0I31_102653</name>
</gene>
<dbReference type="RefSeq" id="WP_106614566.1">
    <property type="nucleotide sequence ID" value="NZ_PYAX01000002.1"/>
</dbReference>
<evidence type="ECO:0000256" key="2">
    <source>
        <dbReference type="SAM" id="SignalP"/>
    </source>
</evidence>
<sequence>MQHTKQQRKKTGGWTAAPVATAVATLGALVLPASPAHAAVIAVPCDAAALVDAVAVADASPGEDTLTLTPNCVYTLTRPAVEGGSEGLPRIMGKLTIQGNDATIRRAPDAPQFRLISNWGDLTLDRVTLTGGHAPDGVGTDTSGEGMPGDSGGAIQNWGPLAITDSVISGNRAGSGAPGADATATTGAGRGGLGGFGGGISSFMSTTVRAVTITNTVITGNSSGAGGRGGDATGGSTGGRGGSAGFGGGVESLRGGALRIVGSTISGNVTADGGAGGSGGSAGGTGGDGGGGGVGAGVFLSTQEGVVLNPVIASTLVQRNRAGRGGDAGAPGSGGFEGWAGTGGSGGGIGVFYDTLTLDGSKVAMNGAGGPGAGYFPLPAYAGGVYALSARVESANGAYVRGNRPDNCSPVESVVGCANPRTAPRAYAPAGDRRVEDLALAVRTAAATAR</sequence>
<protein>
    <recommendedName>
        <fullName evidence="5">Outer membrane repeat protein</fullName>
    </recommendedName>
</protein>
<feature type="region of interest" description="Disordered" evidence="1">
    <location>
        <begin position="221"/>
        <end position="242"/>
    </location>
</feature>
<dbReference type="Proteomes" id="UP000241118">
    <property type="component" value="Unassembled WGS sequence"/>
</dbReference>
<organism evidence="3 4">
    <name type="scientific">Saccharothrix carnea</name>
    <dbReference type="NCBI Taxonomy" id="1280637"/>
    <lineage>
        <taxon>Bacteria</taxon>
        <taxon>Bacillati</taxon>
        <taxon>Actinomycetota</taxon>
        <taxon>Actinomycetes</taxon>
        <taxon>Pseudonocardiales</taxon>
        <taxon>Pseudonocardiaceae</taxon>
        <taxon>Saccharothrix</taxon>
    </lineage>
</organism>
<name>A0A2P8IGU2_SACCR</name>
<feature type="compositionally biased region" description="Gly residues" evidence="1">
    <location>
        <begin position="223"/>
        <end position="242"/>
    </location>
</feature>
<evidence type="ECO:0000313" key="3">
    <source>
        <dbReference type="EMBL" id="PSL57674.1"/>
    </source>
</evidence>
<dbReference type="AlphaFoldDB" id="A0A2P8IGU2"/>
<dbReference type="EMBL" id="PYAX01000002">
    <property type="protein sequence ID" value="PSL57674.1"/>
    <property type="molecule type" value="Genomic_DNA"/>
</dbReference>